<accession>A0ABT2FN42</accession>
<protein>
    <submittedName>
        <fullName evidence="5">Crp/Fnr family transcriptional regulator</fullName>
    </submittedName>
</protein>
<dbReference type="RefSeq" id="WP_238897232.1">
    <property type="nucleotide sequence ID" value="NZ_JAKOGG010000012.1"/>
</dbReference>
<evidence type="ECO:0000259" key="4">
    <source>
        <dbReference type="PROSITE" id="PS51063"/>
    </source>
</evidence>
<dbReference type="SMART" id="SM00419">
    <property type="entry name" value="HTH_CRP"/>
    <property type="match status" value="1"/>
</dbReference>
<feature type="domain" description="HTH crp-type" evidence="4">
    <location>
        <begin position="133"/>
        <end position="203"/>
    </location>
</feature>
<dbReference type="Gene3D" id="2.60.120.10">
    <property type="entry name" value="Jelly Rolls"/>
    <property type="match status" value="1"/>
</dbReference>
<dbReference type="Gene3D" id="1.10.10.10">
    <property type="entry name" value="Winged helix-like DNA-binding domain superfamily/Winged helix DNA-binding domain"/>
    <property type="match status" value="1"/>
</dbReference>
<sequence>MTAPISPHQQHSNQQLASLFDDCHCRRLVSNELLSYPQDMDDCVFYLRRGRLRVYLCYGDKLFTLTILQAGDVYSTHTRAFIEALEPSEVNVMDLNNFSQRALAHPLLTGAVTRVLSQTLSGCIDTIENLAFRDVRARLASYLLAQVSQPAEQPLINMQLTTEQTAQLIGTSRQTLSSLLSELQRQGLVQKLSRQQWRLCDCSQLSQMAAL</sequence>
<keyword evidence="1" id="KW-0805">Transcription regulation</keyword>
<dbReference type="InterPro" id="IPR000595">
    <property type="entry name" value="cNMP-bd_dom"/>
</dbReference>
<dbReference type="Proteomes" id="UP001201549">
    <property type="component" value="Unassembled WGS sequence"/>
</dbReference>
<dbReference type="InterPro" id="IPR012318">
    <property type="entry name" value="HTH_CRP"/>
</dbReference>
<evidence type="ECO:0000256" key="3">
    <source>
        <dbReference type="ARBA" id="ARBA00023163"/>
    </source>
</evidence>
<dbReference type="CDD" id="cd00038">
    <property type="entry name" value="CAP_ED"/>
    <property type="match status" value="1"/>
</dbReference>
<keyword evidence="2" id="KW-0238">DNA-binding</keyword>
<dbReference type="InterPro" id="IPR036388">
    <property type="entry name" value="WH-like_DNA-bd_sf"/>
</dbReference>
<reference evidence="6" key="1">
    <citation type="submission" date="2023-07" db="EMBL/GenBank/DDBJ databases">
        <title>Shewanella mangrovi sp. nov., an acetaldehyde- degrading bacterium isolated from mangrove sediment.</title>
        <authorList>
            <person name="Liu Y."/>
        </authorList>
    </citation>
    <scope>NUCLEOTIDE SEQUENCE [LARGE SCALE GENOMIC DNA]</scope>
    <source>
        <strain evidence="6">C32</strain>
    </source>
</reference>
<dbReference type="SUPFAM" id="SSF46785">
    <property type="entry name" value="Winged helix' DNA-binding domain"/>
    <property type="match status" value="1"/>
</dbReference>
<proteinExistence type="predicted"/>
<evidence type="ECO:0000256" key="1">
    <source>
        <dbReference type="ARBA" id="ARBA00023015"/>
    </source>
</evidence>
<comment type="caution">
    <text evidence="5">The sequence shown here is derived from an EMBL/GenBank/DDBJ whole genome shotgun (WGS) entry which is preliminary data.</text>
</comment>
<dbReference type="Pfam" id="PF13545">
    <property type="entry name" value="HTH_Crp_2"/>
    <property type="match status" value="1"/>
</dbReference>
<dbReference type="PROSITE" id="PS51063">
    <property type="entry name" value="HTH_CRP_2"/>
    <property type="match status" value="1"/>
</dbReference>
<dbReference type="EMBL" id="JAKOGG010000012">
    <property type="protein sequence ID" value="MCS4557756.1"/>
    <property type="molecule type" value="Genomic_DNA"/>
</dbReference>
<dbReference type="SUPFAM" id="SSF51206">
    <property type="entry name" value="cAMP-binding domain-like"/>
    <property type="match status" value="1"/>
</dbReference>
<dbReference type="CDD" id="cd00092">
    <property type="entry name" value="HTH_CRP"/>
    <property type="match status" value="1"/>
</dbReference>
<organism evidence="5 6">
    <name type="scientific">Shewanella electrica</name>
    <dbReference type="NCBI Taxonomy" id="515560"/>
    <lineage>
        <taxon>Bacteria</taxon>
        <taxon>Pseudomonadati</taxon>
        <taxon>Pseudomonadota</taxon>
        <taxon>Gammaproteobacteria</taxon>
        <taxon>Alteromonadales</taxon>
        <taxon>Shewanellaceae</taxon>
        <taxon>Shewanella</taxon>
    </lineage>
</organism>
<keyword evidence="3" id="KW-0804">Transcription</keyword>
<dbReference type="InterPro" id="IPR036390">
    <property type="entry name" value="WH_DNA-bd_sf"/>
</dbReference>
<name>A0ABT2FN42_9GAMM</name>
<evidence type="ECO:0000313" key="5">
    <source>
        <dbReference type="EMBL" id="MCS4557756.1"/>
    </source>
</evidence>
<dbReference type="InterPro" id="IPR018490">
    <property type="entry name" value="cNMP-bd_dom_sf"/>
</dbReference>
<dbReference type="InterPro" id="IPR014710">
    <property type="entry name" value="RmlC-like_jellyroll"/>
</dbReference>
<evidence type="ECO:0000256" key="2">
    <source>
        <dbReference type="ARBA" id="ARBA00023125"/>
    </source>
</evidence>
<evidence type="ECO:0000313" key="6">
    <source>
        <dbReference type="Proteomes" id="UP001201549"/>
    </source>
</evidence>
<keyword evidence="6" id="KW-1185">Reference proteome</keyword>
<gene>
    <name evidence="5" type="ORF">L9G74_15005</name>
</gene>